<protein>
    <submittedName>
        <fullName evidence="2">Uncharacterized protein</fullName>
    </submittedName>
</protein>
<name>V5YN97_9BURK</name>
<dbReference type="AlphaFoldDB" id="V5YN97"/>
<accession>V5YN97</accession>
<feature type="region of interest" description="Disordered" evidence="1">
    <location>
        <begin position="562"/>
        <end position="584"/>
    </location>
</feature>
<reference evidence="2" key="1">
    <citation type="journal article" date="2014" name="Microbiology">
        <title>A 2,4-dichlorophenoxyacetic acid degradation plasmid pM7012 discloses distribution of an unclassified megaplasmid group across bacterial species.</title>
        <authorList>
            <person name="Sakai Y."/>
            <person name="Ogawa N."/>
            <person name="Shimomura Y."/>
            <person name="Fujii T."/>
        </authorList>
    </citation>
    <scope>NUCLEOTIDE SEQUENCE</scope>
    <source>
        <strain evidence="2">M701</strain>
    </source>
</reference>
<feature type="compositionally biased region" description="Polar residues" evidence="1">
    <location>
        <begin position="571"/>
        <end position="584"/>
    </location>
</feature>
<reference evidence="2" key="2">
    <citation type="submission" date="2024-06" db="EMBL/GenBank/DDBJ databases">
        <authorList>
            <person name="Sakai Y."/>
            <person name="Fujii T."/>
        </authorList>
    </citation>
    <scope>NUCLEOTIDE SEQUENCE</scope>
    <source>
        <strain evidence="2">M701</strain>
        <plasmid evidence="2">pM7012</plasmid>
    </source>
</reference>
<evidence type="ECO:0000256" key="1">
    <source>
        <dbReference type="SAM" id="MobiDB-lite"/>
    </source>
</evidence>
<sequence>MNMKEPACTELAAQPDDPFRQRVERLLVELHNEERLSEGQCAKVLGVDRITWRKIADEAALEDPAAVRPHDRAAFDGDGTGLPVMPTNISHVLQRIRRGENDIAAQVVLENFAREYARYALQAAAKSDERAALLSEQHIRDIAAVWVKDPHHFEFEARDFIECAYALVRAAAQQAGAAHIRALIYLDRELTEYLEGMPADETSRKLRDVARGALRGINPFSVASAMGASNAKFVERLFNKHGGPVQDEGWCLNESGLNDFLRELFSAPMQAPLDARLTDELYVLSANEEAMEEAIEQFEGSSAGESLKCVLHSQKQLRAILIPFLAPSDAARGLDKQALHHMNSTLCEFGLRWRVEGDYVRCAKCRREHIASEADTDFVHAAGCKNAGEAEARPWRTLLSILSPLYVVPGSEPKALTDTELDELAVEAFLLHNDRTGVRTNVCEQNLRWYARAAITRACLTVPRTGDASAVPKWREIPADEHPAAKKWREEAEAKYGDMVGIRDAVNVYLNVVKRWDRPYNSELSDAVTRTDLEAAETVMLAKIREEAAWLAGRPALAIAATSPADHSETLRQASAASPKTSTP</sequence>
<geneLocation type="plasmid" evidence="2">
    <name>pM7012</name>
</geneLocation>
<proteinExistence type="predicted"/>
<dbReference type="RefSeq" id="WP_023842420.1">
    <property type="nucleotide sequence ID" value="NC_022995.1"/>
</dbReference>
<dbReference type="EMBL" id="AB853026">
    <property type="protein sequence ID" value="BAO18877.1"/>
    <property type="molecule type" value="Genomic_DNA"/>
</dbReference>
<keyword evidence="2" id="KW-0614">Plasmid</keyword>
<evidence type="ECO:0000313" key="2">
    <source>
        <dbReference type="EMBL" id="BAO18877.1"/>
    </source>
</evidence>
<organism evidence="2">
    <name type="scientific">Burkholderia sp. M701</name>
    <dbReference type="NCBI Taxonomy" id="326454"/>
    <lineage>
        <taxon>Bacteria</taxon>
        <taxon>Pseudomonadati</taxon>
        <taxon>Pseudomonadota</taxon>
        <taxon>Betaproteobacteria</taxon>
        <taxon>Burkholderiales</taxon>
        <taxon>Burkholderiaceae</taxon>
        <taxon>Burkholderia</taxon>
    </lineage>
</organism>